<feature type="binding site" evidence="9">
    <location>
        <position position="257"/>
    </location>
    <ligand>
        <name>4-amino-2-methyl-5-(diphosphooxymethyl)pyrimidine</name>
        <dbReference type="ChEBI" id="CHEBI:57841"/>
    </ligand>
</feature>
<keyword evidence="3 9" id="KW-0479">Metal-binding</keyword>
<evidence type="ECO:0000256" key="9">
    <source>
        <dbReference type="HAMAP-Rule" id="MF_00097"/>
    </source>
</evidence>
<proteinExistence type="inferred from homology"/>
<dbReference type="EC" id="2.5.1.3" evidence="9"/>
<evidence type="ECO:0000256" key="11">
    <source>
        <dbReference type="RuleBase" id="RU004253"/>
    </source>
</evidence>
<dbReference type="InterPro" id="IPR036206">
    <property type="entry name" value="ThiamineP_synth_sf"/>
</dbReference>
<sequence>MKTIFLSDNQSALQSTLDRVYRNVFLPLFSQDIGFKKHSNQEILICFDSISNSTICVSTNLFSQTNHAKLNEDSDFNQSYYLYYLDHEIEHRSDLSEGFVSVCSSNVKPDQLCDSWLFNGETRSLYSRNEQQSFDASEHFAWIILLLAHDFPIEDSLVVARSAMNVSRETWPDDIQFFPVFSKQSGVAREAFLPIDRDLFRLYPVVDTFEWVKTLVKAHGVKTAQLRIKDRTSALLDQQVQDVSILSQETGTQLFINDYWRLAIKHQAYGVHLGQEDLDEANIEQIHAANLRLGVSTHGYYEILKAETIRPSYIALGHIFPTTTKSMPSKPQGLVRLGLYQNLINTIMVGDYSIPTVAIGGIDLSNISSVVSQGVDSIAVVRAITQAKDLSRRIGSLFNALDGIKAGEGVIA</sequence>
<feature type="domain" description="Thiamine phosphate synthase/TenI" evidence="12">
    <location>
        <begin position="208"/>
        <end position="384"/>
    </location>
</feature>
<dbReference type="InterPro" id="IPR034291">
    <property type="entry name" value="TMP_synthase"/>
</dbReference>
<evidence type="ECO:0000256" key="6">
    <source>
        <dbReference type="ARBA" id="ARBA00047334"/>
    </source>
</evidence>
<dbReference type="InterPro" id="IPR013785">
    <property type="entry name" value="Aldolase_TIM"/>
</dbReference>
<evidence type="ECO:0000256" key="1">
    <source>
        <dbReference type="ARBA" id="ARBA00005165"/>
    </source>
</evidence>
<comment type="cofactor">
    <cofactor evidence="9">
        <name>Mg(2+)</name>
        <dbReference type="ChEBI" id="CHEBI:18420"/>
    </cofactor>
    <text evidence="9">Binds 1 Mg(2+) ion per subunit.</text>
</comment>
<evidence type="ECO:0000313" key="13">
    <source>
        <dbReference type="EMBL" id="RQW61416.1"/>
    </source>
</evidence>
<feature type="binding site" evidence="9">
    <location>
        <position position="258"/>
    </location>
    <ligand>
        <name>Mg(2+)</name>
        <dbReference type="ChEBI" id="CHEBI:18420"/>
    </ligand>
</feature>
<comment type="similarity">
    <text evidence="9 10">Belongs to the thiamine-phosphate synthase family.</text>
</comment>
<evidence type="ECO:0000256" key="2">
    <source>
        <dbReference type="ARBA" id="ARBA00022679"/>
    </source>
</evidence>
<comment type="catalytic activity">
    <reaction evidence="6 9 10">
        <text>4-methyl-5-(2-phosphooxyethyl)-thiazole + 4-amino-2-methyl-5-(diphosphooxymethyl)pyrimidine + H(+) = thiamine phosphate + diphosphate</text>
        <dbReference type="Rhea" id="RHEA:22328"/>
        <dbReference type="ChEBI" id="CHEBI:15378"/>
        <dbReference type="ChEBI" id="CHEBI:33019"/>
        <dbReference type="ChEBI" id="CHEBI:37575"/>
        <dbReference type="ChEBI" id="CHEBI:57841"/>
        <dbReference type="ChEBI" id="CHEBI:58296"/>
        <dbReference type="EC" id="2.5.1.3"/>
    </reaction>
</comment>
<feature type="binding site" evidence="9">
    <location>
        <position position="277"/>
    </location>
    <ligand>
        <name>Mg(2+)</name>
        <dbReference type="ChEBI" id="CHEBI:18420"/>
    </ligand>
</feature>
<gene>
    <name evidence="9" type="primary">thiE</name>
    <name evidence="13" type="ORF">EES38_18925</name>
</gene>
<dbReference type="Proteomes" id="UP000281112">
    <property type="component" value="Unassembled WGS sequence"/>
</dbReference>
<dbReference type="FunFam" id="3.20.20.70:FF:000064">
    <property type="entry name" value="Thiamine-phosphate synthase"/>
    <property type="match status" value="1"/>
</dbReference>
<dbReference type="PANTHER" id="PTHR20857:SF15">
    <property type="entry name" value="THIAMINE-PHOSPHATE SYNTHASE"/>
    <property type="match status" value="1"/>
</dbReference>
<keyword evidence="2 9" id="KW-0808">Transferase</keyword>
<accession>A0A3N9U116</accession>
<dbReference type="Pfam" id="PF02581">
    <property type="entry name" value="TMP-TENI"/>
    <property type="match status" value="1"/>
</dbReference>
<dbReference type="NCBIfam" id="TIGR00693">
    <property type="entry name" value="thiE"/>
    <property type="match status" value="1"/>
</dbReference>
<evidence type="ECO:0000259" key="12">
    <source>
        <dbReference type="Pfam" id="PF02581"/>
    </source>
</evidence>
<keyword evidence="4 9" id="KW-0460">Magnesium</keyword>
<dbReference type="EMBL" id="RJVQ01000012">
    <property type="protein sequence ID" value="RQW61416.1"/>
    <property type="molecule type" value="Genomic_DNA"/>
</dbReference>
<dbReference type="GO" id="GO:0009229">
    <property type="term" value="P:thiamine diphosphate biosynthetic process"/>
    <property type="evidence" value="ECO:0007669"/>
    <property type="project" value="UniProtKB-UniRule"/>
</dbReference>
<dbReference type="NCBIfam" id="NF002904">
    <property type="entry name" value="PRK03512.1"/>
    <property type="match status" value="1"/>
</dbReference>
<dbReference type="RefSeq" id="WP_124938772.1">
    <property type="nucleotide sequence ID" value="NZ_RJVQ01000012.1"/>
</dbReference>
<keyword evidence="14" id="KW-1185">Reference proteome</keyword>
<feature type="binding site" evidence="9">
    <location>
        <begin position="322"/>
        <end position="324"/>
    </location>
    <ligand>
        <name>2-[(2R,5Z)-2-carboxy-4-methylthiazol-5(2H)-ylidene]ethyl phosphate</name>
        <dbReference type="ChEBI" id="CHEBI:62899"/>
    </ligand>
</feature>
<comment type="pathway">
    <text evidence="1 9 11">Cofactor biosynthesis; thiamine diphosphate biosynthesis; thiamine phosphate from 4-amino-2-methyl-5-diphosphomethylpyrimidine and 4-methyl-5-(2-phosphoethyl)-thiazole: step 1/1.</text>
</comment>
<evidence type="ECO:0000256" key="4">
    <source>
        <dbReference type="ARBA" id="ARBA00022842"/>
    </source>
</evidence>
<feature type="binding site" evidence="9">
    <location>
        <position position="325"/>
    </location>
    <ligand>
        <name>4-amino-2-methyl-5-(diphosphooxymethyl)pyrimidine</name>
        <dbReference type="ChEBI" id="CHEBI:57841"/>
    </ligand>
</feature>
<evidence type="ECO:0000256" key="8">
    <source>
        <dbReference type="ARBA" id="ARBA00047883"/>
    </source>
</evidence>
<dbReference type="HAMAP" id="MF_00097">
    <property type="entry name" value="TMP_synthase"/>
    <property type="match status" value="1"/>
</dbReference>
<dbReference type="UniPathway" id="UPA00060">
    <property type="reaction ID" value="UER00141"/>
</dbReference>
<dbReference type="GO" id="GO:0000287">
    <property type="term" value="F:magnesium ion binding"/>
    <property type="evidence" value="ECO:0007669"/>
    <property type="project" value="UniProtKB-UniRule"/>
</dbReference>
<comment type="function">
    <text evidence="9">Condenses 4-methyl-5-(beta-hydroxyethyl)thiazole monophosphate (THZ-P) and 2-methyl-4-amino-5-hydroxymethyl pyrimidine pyrophosphate (HMP-PP) to form thiamine monophosphate (TMP).</text>
</comment>
<feature type="binding site" evidence="9">
    <location>
        <position position="296"/>
    </location>
    <ligand>
        <name>4-amino-2-methyl-5-(diphosphooxymethyl)pyrimidine</name>
        <dbReference type="ChEBI" id="CHEBI:57841"/>
    </ligand>
</feature>
<keyword evidence="5 9" id="KW-0784">Thiamine biosynthesis</keyword>
<dbReference type="AlphaFoldDB" id="A0A3N9U116"/>
<protein>
    <recommendedName>
        <fullName evidence="9">Thiamine-phosphate synthase</fullName>
        <shortName evidence="9">TP synthase</shortName>
        <shortName evidence="9">TPS</shortName>
        <ecNumber evidence="9">2.5.1.3</ecNumber>
    </recommendedName>
    <alternativeName>
        <fullName evidence="9">Thiamine-phosphate pyrophosphorylase</fullName>
        <shortName evidence="9">TMP pyrophosphorylase</shortName>
        <shortName evidence="9">TMP-PPase</shortName>
    </alternativeName>
</protein>
<dbReference type="GO" id="GO:0005737">
    <property type="term" value="C:cytoplasm"/>
    <property type="evidence" value="ECO:0007669"/>
    <property type="project" value="TreeGrafter"/>
</dbReference>
<comment type="catalytic activity">
    <reaction evidence="7 9 10">
        <text>2-(2-carboxy-4-methylthiazol-5-yl)ethyl phosphate + 4-amino-2-methyl-5-(diphosphooxymethyl)pyrimidine + 2 H(+) = thiamine phosphate + CO2 + diphosphate</text>
        <dbReference type="Rhea" id="RHEA:47848"/>
        <dbReference type="ChEBI" id="CHEBI:15378"/>
        <dbReference type="ChEBI" id="CHEBI:16526"/>
        <dbReference type="ChEBI" id="CHEBI:33019"/>
        <dbReference type="ChEBI" id="CHEBI:37575"/>
        <dbReference type="ChEBI" id="CHEBI:57841"/>
        <dbReference type="ChEBI" id="CHEBI:62890"/>
        <dbReference type="EC" id="2.5.1.3"/>
    </reaction>
</comment>
<dbReference type="Gene3D" id="3.20.20.70">
    <property type="entry name" value="Aldolase class I"/>
    <property type="match status" value="1"/>
</dbReference>
<name>A0A3N9U116_9VIBR</name>
<dbReference type="CDD" id="cd00564">
    <property type="entry name" value="TMP_TenI"/>
    <property type="match status" value="1"/>
</dbReference>
<dbReference type="GO" id="GO:0004789">
    <property type="term" value="F:thiamine-phosphate diphosphorylase activity"/>
    <property type="evidence" value="ECO:0007669"/>
    <property type="project" value="UniProtKB-UniRule"/>
</dbReference>
<comment type="caution">
    <text evidence="9">Lacks conserved residue(s) required for the propagation of feature annotation.</text>
</comment>
<evidence type="ECO:0000313" key="14">
    <source>
        <dbReference type="Proteomes" id="UP000281112"/>
    </source>
</evidence>
<reference evidence="13 14" key="1">
    <citation type="submission" date="2018-11" db="EMBL/GenBank/DDBJ databases">
        <title>Vibrio LJC006 sp. nov., isolated from seawater during the bloom of the enteromorpha.</title>
        <authorList>
            <person name="Liang J."/>
        </authorList>
    </citation>
    <scope>NUCLEOTIDE SEQUENCE [LARGE SCALE GENOMIC DNA]</scope>
    <source>
        <strain evidence="13 14">LJC006</strain>
    </source>
</reference>
<evidence type="ECO:0000256" key="3">
    <source>
        <dbReference type="ARBA" id="ARBA00022723"/>
    </source>
</evidence>
<dbReference type="InterPro" id="IPR022998">
    <property type="entry name" value="ThiamineP_synth_TenI"/>
</dbReference>
<evidence type="ECO:0000256" key="5">
    <source>
        <dbReference type="ARBA" id="ARBA00022977"/>
    </source>
</evidence>
<organism evidence="13 14">
    <name type="scientific">Vibrio viridaestus</name>
    <dbReference type="NCBI Taxonomy" id="2487322"/>
    <lineage>
        <taxon>Bacteria</taxon>
        <taxon>Pseudomonadati</taxon>
        <taxon>Pseudomonadota</taxon>
        <taxon>Gammaproteobacteria</taxon>
        <taxon>Vibrionales</taxon>
        <taxon>Vibrionaceae</taxon>
        <taxon>Vibrio</taxon>
    </lineage>
</organism>
<dbReference type="PANTHER" id="PTHR20857">
    <property type="entry name" value="THIAMINE-PHOSPHATE PYROPHOSPHORYLASE"/>
    <property type="match status" value="1"/>
</dbReference>
<dbReference type="SUPFAM" id="SSF51391">
    <property type="entry name" value="Thiamin phosphate synthase"/>
    <property type="match status" value="1"/>
</dbReference>
<dbReference type="OrthoDB" id="9810880at2"/>
<evidence type="ECO:0000256" key="7">
    <source>
        <dbReference type="ARBA" id="ARBA00047851"/>
    </source>
</evidence>
<feature type="binding site" evidence="9">
    <location>
        <position position="361"/>
    </location>
    <ligand>
        <name>2-[(2R,5Z)-2-carboxy-4-methylthiazol-5(2H)-ylidene]ethyl phosphate</name>
        <dbReference type="ChEBI" id="CHEBI:62899"/>
    </ligand>
</feature>
<evidence type="ECO:0000256" key="10">
    <source>
        <dbReference type="RuleBase" id="RU003826"/>
    </source>
</evidence>
<dbReference type="GO" id="GO:0009228">
    <property type="term" value="P:thiamine biosynthetic process"/>
    <property type="evidence" value="ECO:0007669"/>
    <property type="project" value="UniProtKB-KW"/>
</dbReference>
<comment type="caution">
    <text evidence="13">The sequence shown here is derived from an EMBL/GenBank/DDBJ whole genome shotgun (WGS) entry which is preliminary data.</text>
</comment>
<comment type="catalytic activity">
    <reaction evidence="8 9 10">
        <text>2-[(2R,5Z)-2-carboxy-4-methylthiazol-5(2H)-ylidene]ethyl phosphate + 4-amino-2-methyl-5-(diphosphooxymethyl)pyrimidine + 2 H(+) = thiamine phosphate + CO2 + diphosphate</text>
        <dbReference type="Rhea" id="RHEA:47844"/>
        <dbReference type="ChEBI" id="CHEBI:15378"/>
        <dbReference type="ChEBI" id="CHEBI:16526"/>
        <dbReference type="ChEBI" id="CHEBI:33019"/>
        <dbReference type="ChEBI" id="CHEBI:37575"/>
        <dbReference type="ChEBI" id="CHEBI:57841"/>
        <dbReference type="ChEBI" id="CHEBI:62899"/>
        <dbReference type="EC" id="2.5.1.3"/>
    </reaction>
</comment>
<feature type="binding site" evidence="9">
    <location>
        <begin position="225"/>
        <end position="229"/>
    </location>
    <ligand>
        <name>4-amino-2-methyl-5-(diphosphooxymethyl)pyrimidine</name>
        <dbReference type="ChEBI" id="CHEBI:57841"/>
    </ligand>
</feature>